<protein>
    <recommendedName>
        <fullName evidence="1">Stage 0 sporulation protein A homolog</fullName>
    </recommendedName>
</protein>
<dbReference type="GO" id="GO:0005829">
    <property type="term" value="C:cytosol"/>
    <property type="evidence" value="ECO:0007669"/>
    <property type="project" value="TreeGrafter"/>
</dbReference>
<keyword evidence="5 9" id="KW-0238">DNA-binding</keyword>
<dbReference type="InterPro" id="IPR039420">
    <property type="entry name" value="WalR-like"/>
</dbReference>
<dbReference type="GO" id="GO:0000156">
    <property type="term" value="F:phosphorelay response regulator activity"/>
    <property type="evidence" value="ECO:0007669"/>
    <property type="project" value="TreeGrafter"/>
</dbReference>
<dbReference type="Gene3D" id="1.10.10.10">
    <property type="entry name" value="Winged helix-like DNA-binding domain superfamily/Winged helix DNA-binding domain"/>
    <property type="match status" value="1"/>
</dbReference>
<keyword evidence="2 8" id="KW-0597">Phosphoprotein</keyword>
<evidence type="ECO:0000259" key="11">
    <source>
        <dbReference type="PROSITE" id="PS51755"/>
    </source>
</evidence>
<feature type="domain" description="OmpR/PhoB-type" evidence="11">
    <location>
        <begin position="126"/>
        <end position="221"/>
    </location>
</feature>
<evidence type="ECO:0000256" key="8">
    <source>
        <dbReference type="PROSITE-ProRule" id="PRU00169"/>
    </source>
</evidence>
<comment type="caution">
    <text evidence="12">The sequence shown here is derived from an EMBL/GenBank/DDBJ whole genome shotgun (WGS) entry which is preliminary data.</text>
</comment>
<dbReference type="RefSeq" id="WP_007863546.1">
    <property type="nucleotide sequence ID" value="NZ_KQ235881.1"/>
</dbReference>
<proteinExistence type="predicted"/>
<keyword evidence="4" id="KW-0805">Transcription regulation</keyword>
<dbReference type="InterPro" id="IPR001789">
    <property type="entry name" value="Sig_transdc_resp-reg_receiver"/>
</dbReference>
<feature type="modified residue" description="4-aspartylphosphate" evidence="8">
    <location>
        <position position="56"/>
    </location>
</feature>
<evidence type="ECO:0000313" key="13">
    <source>
        <dbReference type="Proteomes" id="UP000037392"/>
    </source>
</evidence>
<dbReference type="InterPro" id="IPR036388">
    <property type="entry name" value="WH-like_DNA-bd_sf"/>
</dbReference>
<dbReference type="EMBL" id="ADLK01000029">
    <property type="protein sequence ID" value="KMW16534.1"/>
    <property type="molecule type" value="Genomic_DNA"/>
</dbReference>
<dbReference type="Gene3D" id="3.40.50.2300">
    <property type="match status" value="1"/>
</dbReference>
<gene>
    <name evidence="12" type="ORF">HMPREF9470_04034</name>
</gene>
<dbReference type="CDD" id="cd17574">
    <property type="entry name" value="REC_OmpR"/>
    <property type="match status" value="1"/>
</dbReference>
<evidence type="ECO:0000256" key="3">
    <source>
        <dbReference type="ARBA" id="ARBA00023012"/>
    </source>
</evidence>
<evidence type="ECO:0000256" key="5">
    <source>
        <dbReference type="ARBA" id="ARBA00023125"/>
    </source>
</evidence>
<dbReference type="InterPro" id="IPR011006">
    <property type="entry name" value="CheY-like_superfamily"/>
</dbReference>
<evidence type="ECO:0000256" key="1">
    <source>
        <dbReference type="ARBA" id="ARBA00018672"/>
    </source>
</evidence>
<dbReference type="Pfam" id="PF00486">
    <property type="entry name" value="Trans_reg_C"/>
    <property type="match status" value="1"/>
</dbReference>
<dbReference type="GO" id="GO:0006355">
    <property type="term" value="P:regulation of DNA-templated transcription"/>
    <property type="evidence" value="ECO:0007669"/>
    <property type="project" value="InterPro"/>
</dbReference>
<evidence type="ECO:0000313" key="12">
    <source>
        <dbReference type="EMBL" id="KMW16534.1"/>
    </source>
</evidence>
<dbReference type="GeneID" id="93161603"/>
<dbReference type="GO" id="GO:0032993">
    <property type="term" value="C:protein-DNA complex"/>
    <property type="evidence" value="ECO:0007669"/>
    <property type="project" value="TreeGrafter"/>
</dbReference>
<dbReference type="SMART" id="SM00862">
    <property type="entry name" value="Trans_reg_C"/>
    <property type="match status" value="1"/>
</dbReference>
<reference evidence="12 13" key="1">
    <citation type="submission" date="2011-04" db="EMBL/GenBank/DDBJ databases">
        <title>The Genome Sequence of Clostridium citroniae WAL-19142.</title>
        <authorList>
            <consortium name="The Broad Institute Genome Sequencing Platform"/>
            <person name="Earl A."/>
            <person name="Ward D."/>
            <person name="Feldgarden M."/>
            <person name="Gevers D."/>
            <person name="Warren Y.A."/>
            <person name="Tyrrell K.L."/>
            <person name="Citron D.M."/>
            <person name="Goldstein E.J."/>
            <person name="Daigneault M."/>
            <person name="Allen-Vercoe E."/>
            <person name="Young S.K."/>
            <person name="Zeng Q."/>
            <person name="Gargeya S."/>
            <person name="Fitzgerald M."/>
            <person name="Haas B."/>
            <person name="Abouelleil A."/>
            <person name="Alvarado L."/>
            <person name="Arachchi H.M."/>
            <person name="Berlin A."/>
            <person name="Brown A."/>
            <person name="Chapman S.B."/>
            <person name="Chen Z."/>
            <person name="Dunbar C."/>
            <person name="Freedman E."/>
            <person name="Gearin G."/>
            <person name="Gellesch M."/>
            <person name="Goldberg J."/>
            <person name="Griggs A."/>
            <person name="Gujja S."/>
            <person name="Heilman E.R."/>
            <person name="Heiman D."/>
            <person name="Howarth C."/>
            <person name="Larson L."/>
            <person name="Lui A."/>
            <person name="MacDonald P.J."/>
            <person name="Mehta T."/>
            <person name="Montmayeur A."/>
            <person name="Murphy C."/>
            <person name="Neiman D."/>
            <person name="Pearson M."/>
            <person name="Priest M."/>
            <person name="Roberts A."/>
            <person name="Saif S."/>
            <person name="Shea T."/>
            <person name="Shenoy N."/>
            <person name="Sisk P."/>
            <person name="Stolte C."/>
            <person name="Sykes S."/>
            <person name="White J."/>
            <person name="Yandava C."/>
            <person name="Wortman J."/>
            <person name="Nusbaum C."/>
            <person name="Birren B."/>
        </authorList>
    </citation>
    <scope>NUCLEOTIDE SEQUENCE [LARGE SCALE GENOMIC DNA]</scope>
    <source>
        <strain evidence="12 13">WAL-19142</strain>
    </source>
</reference>
<dbReference type="PROSITE" id="PS50110">
    <property type="entry name" value="RESPONSE_REGULATORY"/>
    <property type="match status" value="1"/>
</dbReference>
<comment type="function">
    <text evidence="7">May play the central regulatory role in sporulation. It may be an element of the effector pathway responsible for the activation of sporulation genes in response to nutritional stress. Spo0A may act in concert with spo0H (a sigma factor) to control the expression of some genes that are critical to the sporulation process.</text>
</comment>
<dbReference type="Pfam" id="PF00072">
    <property type="entry name" value="Response_reg"/>
    <property type="match status" value="1"/>
</dbReference>
<evidence type="ECO:0000256" key="2">
    <source>
        <dbReference type="ARBA" id="ARBA00022553"/>
    </source>
</evidence>
<dbReference type="InterPro" id="IPR001867">
    <property type="entry name" value="OmpR/PhoB-type_DNA-bd"/>
</dbReference>
<evidence type="ECO:0000256" key="6">
    <source>
        <dbReference type="ARBA" id="ARBA00023163"/>
    </source>
</evidence>
<dbReference type="CDD" id="cd00383">
    <property type="entry name" value="trans_reg_C"/>
    <property type="match status" value="1"/>
</dbReference>
<keyword evidence="6" id="KW-0804">Transcription</keyword>
<dbReference type="PANTHER" id="PTHR48111">
    <property type="entry name" value="REGULATOR OF RPOS"/>
    <property type="match status" value="1"/>
</dbReference>
<feature type="domain" description="Response regulatory" evidence="10">
    <location>
        <begin position="5"/>
        <end position="119"/>
    </location>
</feature>
<dbReference type="Proteomes" id="UP000037392">
    <property type="component" value="Unassembled WGS sequence"/>
</dbReference>
<dbReference type="AlphaFoldDB" id="A0A0J9BWE5"/>
<name>A0A0J9BWE5_9FIRM</name>
<dbReference type="PANTHER" id="PTHR48111:SF40">
    <property type="entry name" value="PHOSPHATE REGULON TRANSCRIPTIONAL REGULATORY PROTEIN PHOB"/>
    <property type="match status" value="1"/>
</dbReference>
<evidence type="ECO:0000256" key="9">
    <source>
        <dbReference type="PROSITE-ProRule" id="PRU01091"/>
    </source>
</evidence>
<dbReference type="Gene3D" id="6.10.250.690">
    <property type="match status" value="1"/>
</dbReference>
<dbReference type="GO" id="GO:0000976">
    <property type="term" value="F:transcription cis-regulatory region binding"/>
    <property type="evidence" value="ECO:0007669"/>
    <property type="project" value="TreeGrafter"/>
</dbReference>
<dbReference type="SMART" id="SM00448">
    <property type="entry name" value="REC"/>
    <property type="match status" value="1"/>
</dbReference>
<dbReference type="PROSITE" id="PS51755">
    <property type="entry name" value="OMPR_PHOB"/>
    <property type="match status" value="1"/>
</dbReference>
<sequence>MDKNRILIIEDEASIRELLAMNLEAVGYEVDLAEDGVKAEQKILADQGLYDLALVDVMLPGPGGFDLIGSLNQKEIPCIFLTAKADVASKVKGLRLGAEDYMVKPFEMMELFARVENVLKRRKKLKDFMEIDKCRIDLSSHKVYEEGEEISLKPMEYDLFLFFCRNQNVAFTRNQLLDRIWGGDYGGETRTVDVHVASLRRKLKAGSRIQTIPKLGYRLEV</sequence>
<evidence type="ECO:0000256" key="7">
    <source>
        <dbReference type="ARBA" id="ARBA00024867"/>
    </source>
</evidence>
<organism evidence="12 13">
    <name type="scientific">[Clostridium] citroniae WAL-19142</name>
    <dbReference type="NCBI Taxonomy" id="742734"/>
    <lineage>
        <taxon>Bacteria</taxon>
        <taxon>Bacillati</taxon>
        <taxon>Bacillota</taxon>
        <taxon>Clostridia</taxon>
        <taxon>Lachnospirales</taxon>
        <taxon>Lachnospiraceae</taxon>
        <taxon>Enterocloster</taxon>
    </lineage>
</organism>
<evidence type="ECO:0000256" key="4">
    <source>
        <dbReference type="ARBA" id="ARBA00023015"/>
    </source>
</evidence>
<dbReference type="SUPFAM" id="SSF52172">
    <property type="entry name" value="CheY-like"/>
    <property type="match status" value="1"/>
</dbReference>
<accession>A0A0J9BWE5</accession>
<evidence type="ECO:0000259" key="10">
    <source>
        <dbReference type="PROSITE" id="PS50110"/>
    </source>
</evidence>
<dbReference type="OrthoDB" id="9778712at2"/>
<feature type="DNA-binding region" description="OmpR/PhoB-type" evidence="9">
    <location>
        <begin position="126"/>
        <end position="221"/>
    </location>
</feature>
<keyword evidence="3" id="KW-0902">Two-component regulatory system</keyword>
<dbReference type="PATRIC" id="fig|742734.4.peg.4321"/>